<accession>A0A7S7NLF9</accession>
<dbReference type="InterPro" id="IPR036631">
    <property type="entry name" value="MGMT_N_sf"/>
</dbReference>
<sequence length="168" mass="18661">MTGMRYSTMQCSLGWVLLAAREDGVCAILLGDGPEELTADLRRRFPREVPHLDTDGLQCWLDQAIESIEHPGTALTLPWAEQGTRFQQRVWRELKTVPAGSTTSYRELAARVGNPKAVRAVARACAANPLAVAVPCHRVLRVDGELAGYRWGLDRKRALLEREALAWA</sequence>
<dbReference type="InterPro" id="IPR036388">
    <property type="entry name" value="WH-like_DNA-bd_sf"/>
</dbReference>
<dbReference type="EC" id="2.1.1.63" evidence="3"/>
<dbReference type="Gene3D" id="1.10.10.10">
    <property type="entry name" value="Winged helix-like DNA-binding domain superfamily/Winged helix DNA-binding domain"/>
    <property type="match status" value="1"/>
</dbReference>
<keyword evidence="6" id="KW-0227">DNA damage</keyword>
<evidence type="ECO:0000256" key="8">
    <source>
        <dbReference type="ARBA" id="ARBA00049348"/>
    </source>
</evidence>
<dbReference type="NCBIfam" id="TIGR00589">
    <property type="entry name" value="ogt"/>
    <property type="match status" value="1"/>
</dbReference>
<evidence type="ECO:0000256" key="2">
    <source>
        <dbReference type="ARBA" id="ARBA00008711"/>
    </source>
</evidence>
<proteinExistence type="inferred from homology"/>
<evidence type="ECO:0000259" key="9">
    <source>
        <dbReference type="Pfam" id="PF01035"/>
    </source>
</evidence>
<comment type="catalytic activity">
    <reaction evidence="8">
        <text>a 6-O-methyl-2'-deoxyguanosine in DNA + L-cysteinyl-[protein] = S-methyl-L-cysteinyl-[protein] + a 2'-deoxyguanosine in DNA</text>
        <dbReference type="Rhea" id="RHEA:24000"/>
        <dbReference type="Rhea" id="RHEA-COMP:10131"/>
        <dbReference type="Rhea" id="RHEA-COMP:10132"/>
        <dbReference type="Rhea" id="RHEA-COMP:11367"/>
        <dbReference type="Rhea" id="RHEA-COMP:11368"/>
        <dbReference type="ChEBI" id="CHEBI:29950"/>
        <dbReference type="ChEBI" id="CHEBI:82612"/>
        <dbReference type="ChEBI" id="CHEBI:85445"/>
        <dbReference type="ChEBI" id="CHEBI:85448"/>
        <dbReference type="EC" id="2.1.1.63"/>
    </reaction>
</comment>
<dbReference type="Gene3D" id="3.30.160.70">
    <property type="entry name" value="Methylated DNA-protein cysteine methyltransferase domain"/>
    <property type="match status" value="1"/>
</dbReference>
<keyword evidence="7" id="KW-0234">DNA repair</keyword>
<dbReference type="Pfam" id="PF01035">
    <property type="entry name" value="DNA_binding_1"/>
    <property type="match status" value="1"/>
</dbReference>
<name>A0A7S7NLF9_PALFE</name>
<dbReference type="GO" id="GO:0006281">
    <property type="term" value="P:DNA repair"/>
    <property type="evidence" value="ECO:0007669"/>
    <property type="project" value="UniProtKB-KW"/>
</dbReference>
<reference evidence="10 11" key="1">
    <citation type="submission" date="2020-10" db="EMBL/GenBank/DDBJ databases">
        <title>Complete genome sequence of Paludibaculum fermentans P105T, a facultatively anaerobic acidobacterium capable of dissimilatory Fe(III) reduction.</title>
        <authorList>
            <person name="Dedysh S.N."/>
            <person name="Beletsky A.V."/>
            <person name="Kulichevskaya I.S."/>
            <person name="Mardanov A.V."/>
            <person name="Ravin N.V."/>
        </authorList>
    </citation>
    <scope>NUCLEOTIDE SEQUENCE [LARGE SCALE GENOMIC DNA]</scope>
    <source>
        <strain evidence="10 11">P105</strain>
    </source>
</reference>
<gene>
    <name evidence="10" type="ORF">IRI77_23690</name>
</gene>
<keyword evidence="4 10" id="KW-0489">Methyltransferase</keyword>
<dbReference type="PROSITE" id="PS00374">
    <property type="entry name" value="MGMT"/>
    <property type="match status" value="1"/>
</dbReference>
<dbReference type="Proteomes" id="UP000593892">
    <property type="component" value="Chromosome"/>
</dbReference>
<dbReference type="EMBL" id="CP063849">
    <property type="protein sequence ID" value="QOY85811.1"/>
    <property type="molecule type" value="Genomic_DNA"/>
</dbReference>
<organism evidence="10 11">
    <name type="scientific">Paludibaculum fermentans</name>
    <dbReference type="NCBI Taxonomy" id="1473598"/>
    <lineage>
        <taxon>Bacteria</taxon>
        <taxon>Pseudomonadati</taxon>
        <taxon>Acidobacteriota</taxon>
        <taxon>Terriglobia</taxon>
        <taxon>Bryobacterales</taxon>
        <taxon>Bryobacteraceae</taxon>
        <taxon>Paludibaculum</taxon>
    </lineage>
</organism>
<comment type="catalytic activity">
    <reaction evidence="1">
        <text>a 4-O-methyl-thymidine in DNA + L-cysteinyl-[protein] = a thymidine in DNA + S-methyl-L-cysteinyl-[protein]</text>
        <dbReference type="Rhea" id="RHEA:53428"/>
        <dbReference type="Rhea" id="RHEA-COMP:10131"/>
        <dbReference type="Rhea" id="RHEA-COMP:10132"/>
        <dbReference type="Rhea" id="RHEA-COMP:13555"/>
        <dbReference type="Rhea" id="RHEA-COMP:13556"/>
        <dbReference type="ChEBI" id="CHEBI:29950"/>
        <dbReference type="ChEBI" id="CHEBI:82612"/>
        <dbReference type="ChEBI" id="CHEBI:137386"/>
        <dbReference type="ChEBI" id="CHEBI:137387"/>
        <dbReference type="EC" id="2.1.1.63"/>
    </reaction>
</comment>
<evidence type="ECO:0000256" key="6">
    <source>
        <dbReference type="ARBA" id="ARBA00022763"/>
    </source>
</evidence>
<keyword evidence="11" id="KW-1185">Reference proteome</keyword>
<evidence type="ECO:0000256" key="4">
    <source>
        <dbReference type="ARBA" id="ARBA00022603"/>
    </source>
</evidence>
<dbReference type="KEGG" id="pfer:IRI77_23690"/>
<protein>
    <recommendedName>
        <fullName evidence="3">methylated-DNA--[protein]-cysteine S-methyltransferase</fullName>
        <ecNumber evidence="3">2.1.1.63</ecNumber>
    </recommendedName>
</protein>
<comment type="similarity">
    <text evidence="2">Belongs to the MGMT family.</text>
</comment>
<evidence type="ECO:0000256" key="3">
    <source>
        <dbReference type="ARBA" id="ARBA00011918"/>
    </source>
</evidence>
<evidence type="ECO:0000256" key="5">
    <source>
        <dbReference type="ARBA" id="ARBA00022679"/>
    </source>
</evidence>
<evidence type="ECO:0000256" key="7">
    <source>
        <dbReference type="ARBA" id="ARBA00023204"/>
    </source>
</evidence>
<dbReference type="InterPro" id="IPR014048">
    <property type="entry name" value="MethylDNA_cys_MeTrfase_DNA-bd"/>
</dbReference>
<dbReference type="InterPro" id="IPR036217">
    <property type="entry name" value="MethylDNA_cys_MeTrfase_DNAb"/>
</dbReference>
<dbReference type="PANTHER" id="PTHR10815:SF14">
    <property type="entry name" value="BIFUNCTIONAL TRANSCRIPTIONAL ACTIVATOR_DNA REPAIR ENZYME ADA"/>
    <property type="match status" value="1"/>
</dbReference>
<dbReference type="CDD" id="cd06445">
    <property type="entry name" value="ATase"/>
    <property type="match status" value="1"/>
</dbReference>
<feature type="domain" description="Methylated-DNA-[protein]-cysteine S-methyltransferase DNA binding" evidence="9">
    <location>
        <begin position="86"/>
        <end position="164"/>
    </location>
</feature>
<dbReference type="SUPFAM" id="SSF46767">
    <property type="entry name" value="Methylated DNA-protein cysteine methyltransferase, C-terminal domain"/>
    <property type="match status" value="1"/>
</dbReference>
<keyword evidence="5 10" id="KW-0808">Transferase</keyword>
<dbReference type="PANTHER" id="PTHR10815">
    <property type="entry name" value="METHYLATED-DNA--PROTEIN-CYSTEINE METHYLTRANSFERASE"/>
    <property type="match status" value="1"/>
</dbReference>
<dbReference type="AlphaFoldDB" id="A0A7S7NLF9"/>
<dbReference type="GO" id="GO:0003908">
    <property type="term" value="F:methylated-DNA-[protein]-cysteine S-methyltransferase activity"/>
    <property type="evidence" value="ECO:0007669"/>
    <property type="project" value="UniProtKB-EC"/>
</dbReference>
<evidence type="ECO:0000313" key="10">
    <source>
        <dbReference type="EMBL" id="QOY85811.1"/>
    </source>
</evidence>
<dbReference type="InterPro" id="IPR001497">
    <property type="entry name" value="MethylDNA_cys_MeTrfase_AS"/>
</dbReference>
<dbReference type="FunFam" id="1.10.10.10:FF:000214">
    <property type="entry name" value="Methylated-DNA--protein-cysteine methyltransferase"/>
    <property type="match status" value="1"/>
</dbReference>
<evidence type="ECO:0000313" key="11">
    <source>
        <dbReference type="Proteomes" id="UP000593892"/>
    </source>
</evidence>
<evidence type="ECO:0000256" key="1">
    <source>
        <dbReference type="ARBA" id="ARBA00001286"/>
    </source>
</evidence>
<dbReference type="GO" id="GO:0032259">
    <property type="term" value="P:methylation"/>
    <property type="evidence" value="ECO:0007669"/>
    <property type="project" value="UniProtKB-KW"/>
</dbReference>
<dbReference type="SUPFAM" id="SSF53155">
    <property type="entry name" value="Methylated DNA-protein cysteine methyltransferase domain"/>
    <property type="match status" value="1"/>
</dbReference>